<reference evidence="3 4" key="1">
    <citation type="journal article" date="2011" name="PLoS ONE">
        <title>Complete genome sequence and comparative analysis of the fish pathogen Lactococcus garvieae.</title>
        <authorList>
            <person name="Morita H."/>
            <person name="Toh H."/>
            <person name="Oshima K."/>
            <person name="Yoshizaki M."/>
            <person name="Kawanishi M."/>
            <person name="Nakaya K."/>
            <person name="Suzuki T."/>
            <person name="Miyauchi E."/>
            <person name="Ishii Y."/>
            <person name="Tanabe S."/>
            <person name="Murakami M."/>
            <person name="Hattori M."/>
        </authorList>
    </citation>
    <scope>NUCLEOTIDE SEQUENCE [LARGE SCALE GENOMIC DNA]</scope>
    <source>
        <strain evidence="3 4">Lg2</strain>
    </source>
</reference>
<dbReference type="Pfam" id="PF23343">
    <property type="entry name" value="REP_ORF2-G2P"/>
    <property type="match status" value="1"/>
</dbReference>
<evidence type="ECO:0000259" key="2">
    <source>
        <dbReference type="Pfam" id="PF23343"/>
    </source>
</evidence>
<evidence type="ECO:0000313" key="3">
    <source>
        <dbReference type="EMBL" id="BAK59479.1"/>
    </source>
</evidence>
<name>F9VGJ6_LACGL</name>
<sequence length="280" mass="32980">MRKFQKYSTKITDFGNYREVTTFHSPQLRSSQEGKHKGGRSADSVISDEAQQERTEKQMFSIKRKIRHYILANDFKYFVTLTIDPKKRDSLDYEIAKQTLLKWCRAQRKTKGKFDYIFVPEFHKSGRVHFHGVIGQPEYRSFTLTEATNPKTGEILIRHNRQVLELKEWRYGFTDVTPIEDKERTSSYMTKYISKELMTGAEMFGKKRYFPSRGLKKPEILFIEDEDSDYSDFIPNFGVVDTDNFGNNILEKAIYKLYIDPETGEIIQKNRDSLIKAKEL</sequence>
<proteinExistence type="predicted"/>
<evidence type="ECO:0000256" key="1">
    <source>
        <dbReference type="SAM" id="MobiDB-lite"/>
    </source>
</evidence>
<dbReference type="AlphaFoldDB" id="F9VGJ6"/>
<dbReference type="KEGG" id="lgv:LCGL_0019"/>
<accession>F9VGJ6</accession>
<dbReference type="InterPro" id="IPR056906">
    <property type="entry name" value="ORF2/G2P_dom"/>
</dbReference>
<feature type="region of interest" description="Disordered" evidence="1">
    <location>
        <begin position="25"/>
        <end position="52"/>
    </location>
</feature>
<protein>
    <recommendedName>
        <fullName evidence="2">Replication-associated protein ORF2/G2P domain-containing protein</fullName>
    </recommendedName>
</protein>
<gene>
    <name evidence="3" type="ordered locus">LCGL_0019</name>
</gene>
<dbReference type="PATRIC" id="fig|420890.5.peg.20"/>
<dbReference type="eggNOG" id="ENOG5032WYT">
    <property type="taxonomic scope" value="Bacteria"/>
</dbReference>
<feature type="domain" description="Replication-associated protein ORF2/G2P" evidence="2">
    <location>
        <begin position="77"/>
        <end position="196"/>
    </location>
</feature>
<dbReference type="EMBL" id="AP009333">
    <property type="protein sequence ID" value="BAK59479.1"/>
    <property type="molecule type" value="Genomic_DNA"/>
</dbReference>
<evidence type="ECO:0000313" key="4">
    <source>
        <dbReference type="Proteomes" id="UP000008520"/>
    </source>
</evidence>
<dbReference type="Proteomes" id="UP000008520">
    <property type="component" value="Chromosome"/>
</dbReference>
<keyword evidence="4" id="KW-1185">Reference proteome</keyword>
<dbReference type="RefSeq" id="WP_014024086.1">
    <property type="nucleotide sequence ID" value="NC_017490.1"/>
</dbReference>
<dbReference type="HOGENOM" id="CLU_929803_0_0_9"/>
<organism evidence="3 4">
    <name type="scientific">Lactococcus garvieae (strain Lg2)</name>
    <name type="common">Enterococcus seriolicida</name>
    <dbReference type="NCBI Taxonomy" id="420890"/>
    <lineage>
        <taxon>Bacteria</taxon>
        <taxon>Bacillati</taxon>
        <taxon>Bacillota</taxon>
        <taxon>Bacilli</taxon>
        <taxon>Lactobacillales</taxon>
        <taxon>Streptococcaceae</taxon>
        <taxon>Lactococcus</taxon>
    </lineage>
</organism>